<keyword evidence="9" id="KW-0677">Repeat</keyword>
<evidence type="ECO:0000256" key="8">
    <source>
        <dbReference type="ARBA" id="ARBA00022553"/>
    </source>
</evidence>
<evidence type="ECO:0000256" key="4">
    <source>
        <dbReference type="ARBA" id="ARBA00016747"/>
    </source>
</evidence>
<evidence type="ECO:0000256" key="7">
    <source>
        <dbReference type="ARBA" id="ARBA00022499"/>
    </source>
</evidence>
<dbReference type="InterPro" id="IPR000637">
    <property type="entry name" value="HMGI/Y_DNA-bd_CS"/>
</dbReference>
<protein>
    <recommendedName>
        <fullName evidence="4">High mobility group protein HMG-I/HMG-Y</fullName>
    </recommendedName>
    <alternativeName>
        <fullName evidence="19">High mobility group AT-hook protein 1</fullName>
    </alternativeName>
</protein>
<evidence type="ECO:0000256" key="19">
    <source>
        <dbReference type="ARBA" id="ARBA00031514"/>
    </source>
</evidence>
<feature type="region of interest" description="Disordered" evidence="20">
    <location>
        <begin position="1"/>
        <end position="105"/>
    </location>
</feature>
<keyword evidence="15" id="KW-0804">Transcription</keyword>
<evidence type="ECO:0000256" key="18">
    <source>
        <dbReference type="ARBA" id="ARBA00025848"/>
    </source>
</evidence>
<evidence type="ECO:0000256" key="11">
    <source>
        <dbReference type="ARBA" id="ARBA00022843"/>
    </source>
</evidence>
<feature type="compositionally biased region" description="Basic residues" evidence="20">
    <location>
        <begin position="55"/>
        <end position="74"/>
    </location>
</feature>
<reference evidence="22 23" key="1">
    <citation type="submission" date="2025-05" db="UniProtKB">
        <authorList>
            <consortium name="RefSeq"/>
        </authorList>
    </citation>
    <scope>IDENTIFICATION</scope>
    <source>
        <tissue evidence="22 23">Blood</tissue>
    </source>
</reference>
<evidence type="ECO:0000256" key="5">
    <source>
        <dbReference type="ARBA" id="ARBA00022454"/>
    </source>
</evidence>
<name>A0ABM4LND6_EQUPR</name>
<evidence type="ECO:0000256" key="6">
    <source>
        <dbReference type="ARBA" id="ARBA00022481"/>
    </source>
</evidence>
<keyword evidence="21" id="KW-1185">Reference proteome</keyword>
<evidence type="ECO:0000256" key="20">
    <source>
        <dbReference type="SAM" id="MobiDB-lite"/>
    </source>
</evidence>
<dbReference type="SMART" id="SM00384">
    <property type="entry name" value="AT_hook"/>
    <property type="match status" value="3"/>
</dbReference>
<feature type="region of interest" description="Disordered" evidence="20">
    <location>
        <begin position="306"/>
        <end position="335"/>
    </location>
</feature>
<feature type="compositionally biased region" description="Basic and acidic residues" evidence="20">
    <location>
        <begin position="15"/>
        <end position="24"/>
    </location>
</feature>
<evidence type="ECO:0000256" key="14">
    <source>
        <dbReference type="ARBA" id="ARBA00023125"/>
    </source>
</evidence>
<evidence type="ECO:0000256" key="1">
    <source>
        <dbReference type="ARBA" id="ARBA00004123"/>
    </source>
</evidence>
<keyword evidence="11" id="KW-0832">Ubl conjugation</keyword>
<dbReference type="InterPro" id="IPR000116">
    <property type="entry name" value="HMGA"/>
</dbReference>
<evidence type="ECO:0000313" key="24">
    <source>
        <dbReference type="RefSeq" id="XP_070441951.1"/>
    </source>
</evidence>
<evidence type="ECO:0000256" key="17">
    <source>
        <dbReference type="ARBA" id="ARBA00025155"/>
    </source>
</evidence>
<evidence type="ECO:0000256" key="13">
    <source>
        <dbReference type="ARBA" id="ARBA00023015"/>
    </source>
</evidence>
<evidence type="ECO:0000256" key="2">
    <source>
        <dbReference type="ARBA" id="ARBA00004286"/>
    </source>
</evidence>
<dbReference type="PRINTS" id="PR00929">
    <property type="entry name" value="ATHOOK"/>
</dbReference>
<dbReference type="RefSeq" id="XP_070441950.1">
    <property type="nucleotide sequence ID" value="XM_070585849.1"/>
</dbReference>
<keyword evidence="16" id="KW-0539">Nucleus</keyword>
<dbReference type="PANTHER" id="PTHR23341">
    <property type="entry name" value="HIGH MOBILITY GROUP PROTEINS HMG-A AND C"/>
    <property type="match status" value="1"/>
</dbReference>
<evidence type="ECO:0000313" key="21">
    <source>
        <dbReference type="Proteomes" id="UP001652662"/>
    </source>
</evidence>
<dbReference type="PANTHER" id="PTHR23341:SF1">
    <property type="entry name" value="HIGH MOBILITY GROUP PROTEIN HMG-I_HMG-Y"/>
    <property type="match status" value="1"/>
</dbReference>
<evidence type="ECO:0000256" key="16">
    <source>
        <dbReference type="ARBA" id="ARBA00023242"/>
    </source>
</evidence>
<dbReference type="InterPro" id="IPR017956">
    <property type="entry name" value="AT_hook_DNA-bd_motif"/>
</dbReference>
<keyword evidence="12" id="KW-0007">Acetylation</keyword>
<dbReference type="GeneID" id="103557762"/>
<comment type="subcellular location">
    <subcellularLocation>
        <location evidence="2">Chromosome</location>
    </subcellularLocation>
    <subcellularLocation>
        <location evidence="1">Nucleus</location>
    </subcellularLocation>
</comment>
<organism evidence="21 22">
    <name type="scientific">Equus przewalskii</name>
    <name type="common">Przewalski's horse</name>
    <name type="synonym">Equus caballus przewalskii</name>
    <dbReference type="NCBI Taxonomy" id="9798"/>
    <lineage>
        <taxon>Eukaryota</taxon>
        <taxon>Metazoa</taxon>
        <taxon>Chordata</taxon>
        <taxon>Craniata</taxon>
        <taxon>Vertebrata</taxon>
        <taxon>Euteleostomi</taxon>
        <taxon>Mammalia</taxon>
        <taxon>Eutheria</taxon>
        <taxon>Laurasiatheria</taxon>
        <taxon>Perissodactyla</taxon>
        <taxon>Equidae</taxon>
        <taxon>Equus</taxon>
    </lineage>
</organism>
<keyword evidence="6" id="KW-0488">Methylation</keyword>
<keyword evidence="8" id="KW-0597">Phosphoprotein</keyword>
<gene>
    <name evidence="22 23 24" type="primary">HMGA1</name>
</gene>
<keyword evidence="5" id="KW-0158">Chromosome</keyword>
<dbReference type="PRINTS" id="PR00930">
    <property type="entry name" value="HIGHMOBLTYIY"/>
</dbReference>
<evidence type="ECO:0000256" key="9">
    <source>
        <dbReference type="ARBA" id="ARBA00022737"/>
    </source>
</evidence>
<dbReference type="PROSITE" id="PS00354">
    <property type="entry name" value="HMGI_Y"/>
    <property type="match status" value="1"/>
</dbReference>
<evidence type="ECO:0000256" key="3">
    <source>
        <dbReference type="ARBA" id="ARBA00010812"/>
    </source>
</evidence>
<comment type="similarity">
    <text evidence="3">Belongs to the HMGA family.</text>
</comment>
<keyword evidence="14" id="KW-0238">DNA-binding</keyword>
<keyword evidence="10" id="KW-0013">ADP-ribosylation</keyword>
<keyword evidence="13" id="KW-0805">Transcription regulation</keyword>
<dbReference type="RefSeq" id="XP_070441949.1">
    <property type="nucleotide sequence ID" value="XM_070585848.1"/>
</dbReference>
<sequence length="335" mass="35459">MSESSSKSSQPLASKQEKDGTEKRGRGRPRKQPPVSPGTALVGSQKEPSEVPTPKRPRGRPKGSKNKGAAKTRKTTTTPGRKPRGRPKKLVERGRGGHLAGVLRGGAVTAPRSSFLLGLDSSAPLPRPPPLSPGPRVTTHLRPRHHTTQHTSRCGAPVARVGSSFPLVSVPNNPISHTHTLALLDKADFPLSCTLHLLRPHSLSRGTLLTGLLVWGFPSAPPLFLWLPIKGPGRAPLALKGAQAPSHSDMLRPAVVAAAGAAYGEGCLAPRCPQPTCVSWRAAHTHFSSFPSCLVPALGWAAPSRAQEGRQEGFELPVPSEQAPAPLPSPWNLLQ</sequence>
<evidence type="ECO:0000256" key="12">
    <source>
        <dbReference type="ARBA" id="ARBA00022990"/>
    </source>
</evidence>
<keyword evidence="7" id="KW-1017">Isopeptide bond</keyword>
<dbReference type="Proteomes" id="UP001652662">
    <property type="component" value="Chromosome 19"/>
</dbReference>
<evidence type="ECO:0000313" key="22">
    <source>
        <dbReference type="RefSeq" id="XP_070441949.1"/>
    </source>
</evidence>
<evidence type="ECO:0000256" key="15">
    <source>
        <dbReference type="ARBA" id="ARBA00023163"/>
    </source>
</evidence>
<proteinExistence type="inferred from homology"/>
<accession>A0ABM4LND6</accession>
<evidence type="ECO:0000256" key="10">
    <source>
        <dbReference type="ARBA" id="ARBA00022765"/>
    </source>
</evidence>
<evidence type="ECO:0000313" key="23">
    <source>
        <dbReference type="RefSeq" id="XP_070441950.1"/>
    </source>
</evidence>
<comment type="function">
    <text evidence="17">HMG-I/Y bind preferentially to the minor groove of A+T rich regions in double-stranded DNA. It is suggested that these proteins could function in nucleosome phasing and in the 3'-end processing of mRNA transcripts. They are also involved in the transcription regulation of genes containing, or in close proximity to A+T-rich regions.</text>
</comment>
<dbReference type="RefSeq" id="XP_070441951.1">
    <property type="nucleotide sequence ID" value="XM_070585850.1"/>
</dbReference>
<comment type="subunit">
    <text evidence="18">Interacts with HIPK2.</text>
</comment>